<evidence type="ECO:0000256" key="2">
    <source>
        <dbReference type="SAM" id="MobiDB-lite"/>
    </source>
</evidence>
<evidence type="ECO:0000313" key="3">
    <source>
        <dbReference type="EMBL" id="KAK9424354.1"/>
    </source>
</evidence>
<feature type="region of interest" description="Disordered" evidence="2">
    <location>
        <begin position="1"/>
        <end position="26"/>
    </location>
</feature>
<feature type="compositionally biased region" description="Low complexity" evidence="2">
    <location>
        <begin position="1"/>
        <end position="13"/>
    </location>
</feature>
<organism evidence="3 4">
    <name type="scientific">Seiridium unicorne</name>
    <dbReference type="NCBI Taxonomy" id="138068"/>
    <lineage>
        <taxon>Eukaryota</taxon>
        <taxon>Fungi</taxon>
        <taxon>Dikarya</taxon>
        <taxon>Ascomycota</taxon>
        <taxon>Pezizomycotina</taxon>
        <taxon>Sordariomycetes</taxon>
        <taxon>Xylariomycetidae</taxon>
        <taxon>Amphisphaeriales</taxon>
        <taxon>Sporocadaceae</taxon>
        <taxon>Seiridium</taxon>
    </lineage>
</organism>
<feature type="region of interest" description="Disordered" evidence="2">
    <location>
        <begin position="246"/>
        <end position="295"/>
    </location>
</feature>
<feature type="coiled-coil region" evidence="1">
    <location>
        <begin position="308"/>
        <end position="367"/>
    </location>
</feature>
<evidence type="ECO:0000313" key="4">
    <source>
        <dbReference type="Proteomes" id="UP001408356"/>
    </source>
</evidence>
<sequence>MVSSSQATTASADASDDDNNQLKREATVKCAVATESEFERARDKKTAQHDKLDKHDKHNRLEATVKWVDGRSREQLGLMFDLQYHAAYNTAFFKLRFPVTIKSASAAEQISLFAFLAPEAIETLSVSSDHAQELGPDTVCLRFELKSGEAKAPALVVPKTLDPSHSTWNNKRSSDVWASMQSLARTTKFDILCRLPRRVMSEARIQSLCKALSNDQVSSTPGYADLGGLYGGKGGKVVRFEVKVKGNPSEESPPAYQDLEPGPPMPPILQDKTSNKRRRGNSDTDSPRNAHKSRDHLEDTVAWLVTELKEHKSREALLITELQEVKEKVKMLISRQSQHEATCATQDSELHDDIAGLEAKVDELDNELEIRVDCRIDETLDQKSDNIKEELVEYIDEALPNRIQGALEEVTFSARF</sequence>
<dbReference type="EMBL" id="JARVKF010000041">
    <property type="protein sequence ID" value="KAK9424354.1"/>
    <property type="molecule type" value="Genomic_DNA"/>
</dbReference>
<accession>A0ABR2VBS3</accession>
<keyword evidence="1" id="KW-0175">Coiled coil</keyword>
<dbReference type="Proteomes" id="UP001408356">
    <property type="component" value="Unassembled WGS sequence"/>
</dbReference>
<comment type="caution">
    <text evidence="3">The sequence shown here is derived from an EMBL/GenBank/DDBJ whole genome shotgun (WGS) entry which is preliminary data.</text>
</comment>
<protein>
    <submittedName>
        <fullName evidence="3">Uncharacterized protein</fullName>
    </submittedName>
</protein>
<name>A0ABR2VBS3_9PEZI</name>
<gene>
    <name evidence="3" type="ORF">SUNI508_13677</name>
</gene>
<keyword evidence="4" id="KW-1185">Reference proteome</keyword>
<evidence type="ECO:0000256" key="1">
    <source>
        <dbReference type="SAM" id="Coils"/>
    </source>
</evidence>
<reference evidence="3 4" key="1">
    <citation type="journal article" date="2024" name="J. Plant Pathol.">
        <title>Sequence and assembly of the genome of Seiridium unicorne, isolate CBS 538.82, causal agent of cypress canker disease.</title>
        <authorList>
            <person name="Scali E."/>
            <person name="Rocca G.D."/>
            <person name="Danti R."/>
            <person name="Garbelotto M."/>
            <person name="Barberini S."/>
            <person name="Baroncelli R."/>
            <person name="Emiliani G."/>
        </authorList>
    </citation>
    <scope>NUCLEOTIDE SEQUENCE [LARGE SCALE GENOMIC DNA]</scope>
    <source>
        <strain evidence="3 4">BM-138-508</strain>
    </source>
</reference>
<proteinExistence type="predicted"/>